<organism evidence="1 2">
    <name type="scientific">Nitratireductor arenosus</name>
    <dbReference type="NCBI Taxonomy" id="2682096"/>
    <lineage>
        <taxon>Bacteria</taxon>
        <taxon>Pseudomonadati</taxon>
        <taxon>Pseudomonadota</taxon>
        <taxon>Alphaproteobacteria</taxon>
        <taxon>Hyphomicrobiales</taxon>
        <taxon>Phyllobacteriaceae</taxon>
        <taxon>Nitratireductor</taxon>
    </lineage>
</organism>
<comment type="caution">
    <text evidence="1">The sequence shown here is derived from an EMBL/GenBank/DDBJ whole genome shotgun (WGS) entry which is preliminary data.</text>
</comment>
<proteinExistence type="predicted"/>
<accession>A0A844QPY5</accession>
<evidence type="ECO:0000313" key="1">
    <source>
        <dbReference type="EMBL" id="MVB00031.1"/>
    </source>
</evidence>
<gene>
    <name evidence="1" type="ORF">GN330_22530</name>
</gene>
<protein>
    <submittedName>
        <fullName evidence="1">Uncharacterized protein</fullName>
    </submittedName>
</protein>
<reference evidence="1 2" key="1">
    <citation type="submission" date="2019-12" db="EMBL/GenBank/DDBJ databases">
        <title>Nitratireductor arenosus sp. nov., Isolated from sea sand, Jeju island, South Korea.</title>
        <authorList>
            <person name="Kim W."/>
        </authorList>
    </citation>
    <scope>NUCLEOTIDE SEQUENCE [LARGE SCALE GENOMIC DNA]</scope>
    <source>
        <strain evidence="1 2">CAU 1489</strain>
    </source>
</reference>
<dbReference type="RefSeq" id="WP_156715839.1">
    <property type="nucleotide sequence ID" value="NZ_WPHG01000010.1"/>
</dbReference>
<evidence type="ECO:0000313" key="2">
    <source>
        <dbReference type="Proteomes" id="UP000463224"/>
    </source>
</evidence>
<dbReference type="AlphaFoldDB" id="A0A844QPY5"/>
<keyword evidence="2" id="KW-1185">Reference proteome</keyword>
<sequence length="109" mass="12280">MANIKEWLESAEREFGEMIEAVVVGKHDDRWRSGAPLPDEDVVLSREDGLRKLDQEFDCGFGGADCFPMYAWTKTRVFLVHEYDGATKLGWVPRNPQAIAPDFGGNSCE</sequence>
<dbReference type="EMBL" id="WPHG01000010">
    <property type="protein sequence ID" value="MVB00031.1"/>
    <property type="molecule type" value="Genomic_DNA"/>
</dbReference>
<dbReference type="Proteomes" id="UP000463224">
    <property type="component" value="Unassembled WGS sequence"/>
</dbReference>
<name>A0A844QPY5_9HYPH</name>